<proteinExistence type="predicted"/>
<dbReference type="Proteomes" id="UP000297299">
    <property type="component" value="Unassembled WGS sequence"/>
</dbReference>
<protein>
    <submittedName>
        <fullName evidence="1">Uncharacterized protein</fullName>
    </submittedName>
</protein>
<organism evidence="1 2">
    <name type="scientific">Botryotinia calthae</name>
    <dbReference type="NCBI Taxonomy" id="38488"/>
    <lineage>
        <taxon>Eukaryota</taxon>
        <taxon>Fungi</taxon>
        <taxon>Dikarya</taxon>
        <taxon>Ascomycota</taxon>
        <taxon>Pezizomycotina</taxon>
        <taxon>Leotiomycetes</taxon>
        <taxon>Helotiales</taxon>
        <taxon>Sclerotiniaceae</taxon>
        <taxon>Botryotinia</taxon>
    </lineage>
</organism>
<evidence type="ECO:0000313" key="2">
    <source>
        <dbReference type="Proteomes" id="UP000297299"/>
    </source>
</evidence>
<sequence length="89" mass="10564">MFGLWDKEHLSSNRAPRLLPVILVILMRETRAREDELFLFYRVLCLPGPTRLPFHAVLKHPVDPSRFDFDGKTTDDEMDDEAHWWLDLD</sequence>
<dbReference type="EMBL" id="PHWZ01000250">
    <property type="protein sequence ID" value="TEY53020.1"/>
    <property type="molecule type" value="Genomic_DNA"/>
</dbReference>
<comment type="caution">
    <text evidence="1">The sequence shown here is derived from an EMBL/GenBank/DDBJ whole genome shotgun (WGS) entry which is preliminary data.</text>
</comment>
<name>A0A4Y8CX69_9HELO</name>
<evidence type="ECO:0000313" key="1">
    <source>
        <dbReference type="EMBL" id="TEY53020.1"/>
    </source>
</evidence>
<accession>A0A4Y8CX69</accession>
<keyword evidence="2" id="KW-1185">Reference proteome</keyword>
<dbReference type="AlphaFoldDB" id="A0A4Y8CX69"/>
<reference evidence="1 2" key="1">
    <citation type="submission" date="2017-11" db="EMBL/GenBank/DDBJ databases">
        <title>Comparative genomics of Botrytis spp.</title>
        <authorList>
            <person name="Valero-Jimenez C.A."/>
            <person name="Tapia P."/>
            <person name="Veloso J."/>
            <person name="Silva-Moreno E."/>
            <person name="Staats M."/>
            <person name="Valdes J.H."/>
            <person name="Van Kan J.A.L."/>
        </authorList>
    </citation>
    <scope>NUCLEOTIDE SEQUENCE [LARGE SCALE GENOMIC DNA]</scope>
    <source>
        <strain evidence="1 2">MUCL2830</strain>
    </source>
</reference>
<gene>
    <name evidence="1" type="ORF">BOTCAL_0251g00100</name>
</gene>